<evidence type="ECO:0000313" key="6">
    <source>
        <dbReference type="EMBL" id="CDP05351.1"/>
    </source>
</evidence>
<dbReference type="OMA" id="DYNCTDY"/>
<dbReference type="GO" id="GO:0003677">
    <property type="term" value="F:DNA binding"/>
    <property type="evidence" value="ECO:0007669"/>
    <property type="project" value="InterPro"/>
</dbReference>
<keyword evidence="7" id="KW-1185">Reference proteome</keyword>
<evidence type="ECO:0000256" key="4">
    <source>
        <dbReference type="ARBA" id="ARBA00023242"/>
    </source>
</evidence>
<evidence type="ECO:0000256" key="3">
    <source>
        <dbReference type="ARBA" id="ARBA00023163"/>
    </source>
</evidence>
<dbReference type="Pfam" id="PF05132">
    <property type="entry name" value="RNA_pol_Rpc4"/>
    <property type="match status" value="1"/>
</dbReference>
<dbReference type="GO" id="GO:0042797">
    <property type="term" value="P:tRNA transcription by RNA polymerase III"/>
    <property type="evidence" value="ECO:0007669"/>
    <property type="project" value="TreeGrafter"/>
</dbReference>
<feature type="compositionally biased region" description="Basic residues" evidence="5">
    <location>
        <begin position="11"/>
        <end position="26"/>
    </location>
</feature>
<protein>
    <recommendedName>
        <fullName evidence="8">DNA-directed RNA polymerase III subunit RPC4-like</fullName>
    </recommendedName>
</protein>
<feature type="region of interest" description="Disordered" evidence="5">
    <location>
        <begin position="87"/>
        <end position="117"/>
    </location>
</feature>
<evidence type="ECO:0000256" key="2">
    <source>
        <dbReference type="ARBA" id="ARBA00022478"/>
    </source>
</evidence>
<keyword evidence="2" id="KW-0240">DNA-directed RNA polymerase</keyword>
<gene>
    <name evidence="6" type="ORF">GSCOC_T00020358001</name>
</gene>
<dbReference type="Gramene" id="CDP05351">
    <property type="protein sequence ID" value="CDP05351"/>
    <property type="gene ID" value="GSCOC_T00020358001"/>
</dbReference>
<dbReference type="PhylomeDB" id="A0A068UA47"/>
<evidence type="ECO:0008006" key="8">
    <source>
        <dbReference type="Google" id="ProtNLM"/>
    </source>
</evidence>
<feature type="region of interest" description="Disordered" evidence="5">
    <location>
        <begin position="1"/>
        <end position="49"/>
    </location>
</feature>
<dbReference type="STRING" id="49390.A0A068UA47"/>
<reference evidence="7" key="1">
    <citation type="journal article" date="2014" name="Science">
        <title>The coffee genome provides insight into the convergent evolution of caffeine biosynthesis.</title>
        <authorList>
            <person name="Denoeud F."/>
            <person name="Carretero-Paulet L."/>
            <person name="Dereeper A."/>
            <person name="Droc G."/>
            <person name="Guyot R."/>
            <person name="Pietrella M."/>
            <person name="Zheng C."/>
            <person name="Alberti A."/>
            <person name="Anthony F."/>
            <person name="Aprea G."/>
            <person name="Aury J.M."/>
            <person name="Bento P."/>
            <person name="Bernard M."/>
            <person name="Bocs S."/>
            <person name="Campa C."/>
            <person name="Cenci A."/>
            <person name="Combes M.C."/>
            <person name="Crouzillat D."/>
            <person name="Da Silva C."/>
            <person name="Daddiego L."/>
            <person name="De Bellis F."/>
            <person name="Dussert S."/>
            <person name="Garsmeur O."/>
            <person name="Gayraud T."/>
            <person name="Guignon V."/>
            <person name="Jahn K."/>
            <person name="Jamilloux V."/>
            <person name="Joet T."/>
            <person name="Labadie K."/>
            <person name="Lan T."/>
            <person name="Leclercq J."/>
            <person name="Lepelley M."/>
            <person name="Leroy T."/>
            <person name="Li L.T."/>
            <person name="Librado P."/>
            <person name="Lopez L."/>
            <person name="Munoz A."/>
            <person name="Noel B."/>
            <person name="Pallavicini A."/>
            <person name="Perrotta G."/>
            <person name="Poncet V."/>
            <person name="Pot D."/>
            <person name="Priyono X."/>
            <person name="Rigoreau M."/>
            <person name="Rouard M."/>
            <person name="Rozas J."/>
            <person name="Tranchant-Dubreuil C."/>
            <person name="VanBuren R."/>
            <person name="Zhang Q."/>
            <person name="Andrade A.C."/>
            <person name="Argout X."/>
            <person name="Bertrand B."/>
            <person name="de Kochko A."/>
            <person name="Graziosi G."/>
            <person name="Henry R.J."/>
            <person name="Jayarama X."/>
            <person name="Ming R."/>
            <person name="Nagai C."/>
            <person name="Rounsley S."/>
            <person name="Sankoff D."/>
            <person name="Giuliano G."/>
            <person name="Albert V.A."/>
            <person name="Wincker P."/>
            <person name="Lashermes P."/>
        </authorList>
    </citation>
    <scope>NUCLEOTIDE SEQUENCE [LARGE SCALE GENOMIC DNA]</scope>
    <source>
        <strain evidence="7">cv. DH200-94</strain>
    </source>
</reference>
<keyword evidence="4" id="KW-0539">Nucleus</keyword>
<dbReference type="GO" id="GO:0005666">
    <property type="term" value="C:RNA polymerase III complex"/>
    <property type="evidence" value="ECO:0007669"/>
    <property type="project" value="InterPro"/>
</dbReference>
<feature type="region of interest" description="Disordered" evidence="5">
    <location>
        <begin position="225"/>
        <end position="271"/>
    </location>
</feature>
<feature type="compositionally biased region" description="Polar residues" evidence="5">
    <location>
        <begin position="232"/>
        <end position="242"/>
    </location>
</feature>
<accession>A0A068UA47</accession>
<comment type="subcellular location">
    <subcellularLocation>
        <location evidence="1">Nucleus</location>
    </subcellularLocation>
</comment>
<keyword evidence="3" id="KW-0804">Transcription</keyword>
<dbReference type="EMBL" id="HG739099">
    <property type="protein sequence ID" value="CDP05351.1"/>
    <property type="molecule type" value="Genomic_DNA"/>
</dbReference>
<dbReference type="PANTHER" id="PTHR13408:SF0">
    <property type="entry name" value="DNA-DIRECTED RNA POLYMERASE III SUBUNIT RPC4"/>
    <property type="match status" value="1"/>
</dbReference>
<dbReference type="InterPro" id="IPR007811">
    <property type="entry name" value="RPC4"/>
</dbReference>
<dbReference type="AlphaFoldDB" id="A0A068UA47"/>
<evidence type="ECO:0000256" key="5">
    <source>
        <dbReference type="SAM" id="MobiDB-lite"/>
    </source>
</evidence>
<dbReference type="OrthoDB" id="5836119at2759"/>
<evidence type="ECO:0000313" key="7">
    <source>
        <dbReference type="Proteomes" id="UP000295252"/>
    </source>
</evidence>
<evidence type="ECO:0000256" key="1">
    <source>
        <dbReference type="ARBA" id="ARBA00004123"/>
    </source>
</evidence>
<organism evidence="6 7">
    <name type="scientific">Coffea canephora</name>
    <name type="common">Robusta coffee</name>
    <dbReference type="NCBI Taxonomy" id="49390"/>
    <lineage>
        <taxon>Eukaryota</taxon>
        <taxon>Viridiplantae</taxon>
        <taxon>Streptophyta</taxon>
        <taxon>Embryophyta</taxon>
        <taxon>Tracheophyta</taxon>
        <taxon>Spermatophyta</taxon>
        <taxon>Magnoliopsida</taxon>
        <taxon>eudicotyledons</taxon>
        <taxon>Gunneridae</taxon>
        <taxon>Pentapetalae</taxon>
        <taxon>asterids</taxon>
        <taxon>lamiids</taxon>
        <taxon>Gentianales</taxon>
        <taxon>Rubiaceae</taxon>
        <taxon>Ixoroideae</taxon>
        <taxon>Gardenieae complex</taxon>
        <taxon>Bertiereae - Coffeeae clade</taxon>
        <taxon>Coffeeae</taxon>
        <taxon>Coffea</taxon>
    </lineage>
</organism>
<dbReference type="PANTHER" id="PTHR13408">
    <property type="entry name" value="DNA-DIRECTED RNA POLYMERASE III"/>
    <property type="match status" value="1"/>
</dbReference>
<proteinExistence type="predicted"/>
<dbReference type="Proteomes" id="UP000295252">
    <property type="component" value="Chromosome IV"/>
</dbReference>
<sequence>MEPNLSPSTPRRVKFAPKGPPPRRKSTPLQPKTEVAGGGDHGGDDEINESLLRKVNEHLTRRWPQAEKKSSVQVAFSHGVASSTSLRTYGSAKEGSGDRSNGTGLRDSAADTRGDIHSLPSTSKIDWMVESSEDATVTSFKQKKREYKEPWDYNHSYYPVALPIRRPYSGDPEVLDREEFGEAKAASEYDESAIHSASDLGLLEEVDGEKMLFLQFPANLPFVKRESGPGSTGTSEHASASVNHKHRAGSSRPGGSVAPTTAKGKEIPGSFPMVSGDAKGKEIVNSSVSSVVGTNKNVCSLEELPPGFMGKILVFKSGAVKLKLGDMLYDVSPGSNCTFAQDIVAINTSDKHCCNLGEVSKRAVVTPDIDHLLTPVIYLA</sequence>
<name>A0A068UA47_COFCA</name>
<dbReference type="InParanoid" id="A0A068UA47"/>